<dbReference type="Pfam" id="PF07366">
    <property type="entry name" value="SnoaL"/>
    <property type="match status" value="1"/>
</dbReference>
<reference evidence="1 2" key="1">
    <citation type="submission" date="2024-03" db="EMBL/GenBank/DDBJ databases">
        <title>Novel species of the genus Variovorax.</title>
        <authorList>
            <person name="Liu Q."/>
            <person name="Xin Y.-H."/>
        </authorList>
    </citation>
    <scope>NUCLEOTIDE SEQUENCE [LARGE SCALE GENOMIC DNA]</scope>
    <source>
        <strain evidence="1 2">KACC 18899</strain>
    </source>
</reference>
<evidence type="ECO:0000313" key="2">
    <source>
        <dbReference type="Proteomes" id="UP001365846"/>
    </source>
</evidence>
<dbReference type="SUPFAM" id="SSF54427">
    <property type="entry name" value="NTF2-like"/>
    <property type="match status" value="1"/>
</dbReference>
<organism evidence="1 2">
    <name type="scientific">Variovorax ureilyticus</name>
    <dbReference type="NCBI Taxonomy" id="1836198"/>
    <lineage>
        <taxon>Bacteria</taxon>
        <taxon>Pseudomonadati</taxon>
        <taxon>Pseudomonadota</taxon>
        <taxon>Betaproteobacteria</taxon>
        <taxon>Burkholderiales</taxon>
        <taxon>Comamonadaceae</taxon>
        <taxon>Variovorax</taxon>
    </lineage>
</organism>
<dbReference type="InterPro" id="IPR032710">
    <property type="entry name" value="NTF2-like_dom_sf"/>
</dbReference>
<dbReference type="InterPro" id="IPR009959">
    <property type="entry name" value="Cyclase_SnoaL-like"/>
</dbReference>
<keyword evidence="2" id="KW-1185">Reference proteome</keyword>
<dbReference type="RefSeq" id="WP_340356162.1">
    <property type="nucleotide sequence ID" value="NZ_JBBKZU010000002.1"/>
</dbReference>
<dbReference type="EMBL" id="JBBKZU010000002">
    <property type="protein sequence ID" value="MEJ8810854.1"/>
    <property type="molecule type" value="Genomic_DNA"/>
</dbReference>
<protein>
    <submittedName>
        <fullName evidence="1">Ester cyclase</fullName>
    </submittedName>
</protein>
<name>A0ABU8VB23_9BURK</name>
<sequence>MSSSNREIVVSFFDKVWGAGEEAAIDRLMAPTAKIHGLPSPDGGSIVGPAAFKPFVRQFRQAFPDLKIRAFHIVCEGNLVVYHCNVTGTHQGPDLGVPASGSRIEIEGVVIGAIEGGQIQEGWNCFDFMTLYQQVGMLPLLSGH</sequence>
<evidence type="ECO:0000313" key="1">
    <source>
        <dbReference type="EMBL" id="MEJ8810854.1"/>
    </source>
</evidence>
<dbReference type="Gene3D" id="3.10.450.50">
    <property type="match status" value="1"/>
</dbReference>
<dbReference type="PANTHER" id="PTHR38436">
    <property type="entry name" value="POLYKETIDE CYCLASE SNOAL-LIKE DOMAIN"/>
    <property type="match status" value="1"/>
</dbReference>
<gene>
    <name evidence="1" type="ORF">WKW77_07220</name>
</gene>
<proteinExistence type="predicted"/>
<dbReference type="PANTHER" id="PTHR38436:SF1">
    <property type="entry name" value="ESTER CYCLASE"/>
    <property type="match status" value="1"/>
</dbReference>
<accession>A0ABU8VB23</accession>
<comment type="caution">
    <text evidence="1">The sequence shown here is derived from an EMBL/GenBank/DDBJ whole genome shotgun (WGS) entry which is preliminary data.</text>
</comment>
<dbReference type="Proteomes" id="UP001365846">
    <property type="component" value="Unassembled WGS sequence"/>
</dbReference>